<dbReference type="InterPro" id="IPR032880">
    <property type="entry name" value="CSC1/OSCA1-like_N"/>
</dbReference>
<feature type="transmembrane region" description="Helical" evidence="8">
    <location>
        <begin position="538"/>
        <end position="558"/>
    </location>
</feature>
<dbReference type="EMBL" id="KL142381">
    <property type="protein sequence ID" value="KDR75323.1"/>
    <property type="molecule type" value="Genomic_DNA"/>
</dbReference>
<evidence type="ECO:0000256" key="6">
    <source>
        <dbReference type="ARBA" id="ARBA00023136"/>
    </source>
</evidence>
<dbReference type="InterPro" id="IPR003864">
    <property type="entry name" value="CSC1/OSCA1-like_7TM"/>
</dbReference>
<evidence type="ECO:0000256" key="7">
    <source>
        <dbReference type="SAM" id="MobiDB-lite"/>
    </source>
</evidence>
<evidence type="ECO:0000313" key="14">
    <source>
        <dbReference type="Proteomes" id="UP000027222"/>
    </source>
</evidence>
<evidence type="ECO:0000259" key="10">
    <source>
        <dbReference type="Pfam" id="PF12621"/>
    </source>
</evidence>
<dbReference type="AlphaFoldDB" id="A0A067T8J4"/>
<dbReference type="PANTHER" id="PTHR13018:SF143">
    <property type="entry name" value="CSC1_OSCA1-LIKE 7TM REGION DOMAIN-CONTAINING PROTEIN"/>
    <property type="match status" value="1"/>
</dbReference>
<comment type="subcellular location">
    <subcellularLocation>
        <location evidence="1">Membrane</location>
        <topology evidence="1">Multi-pass membrane protein</topology>
    </subcellularLocation>
</comment>
<dbReference type="Pfam" id="PF02714">
    <property type="entry name" value="RSN1_7TM"/>
    <property type="match status" value="1"/>
</dbReference>
<dbReference type="Pfam" id="PF12621">
    <property type="entry name" value="PHM7_ext"/>
    <property type="match status" value="1"/>
</dbReference>
<feature type="transmembrane region" description="Helical" evidence="8">
    <location>
        <begin position="99"/>
        <end position="127"/>
    </location>
</feature>
<feature type="transmembrane region" description="Helical" evidence="8">
    <location>
        <begin position="579"/>
        <end position="599"/>
    </location>
</feature>
<dbReference type="GO" id="GO:0005886">
    <property type="term" value="C:plasma membrane"/>
    <property type="evidence" value="ECO:0007669"/>
    <property type="project" value="TreeGrafter"/>
</dbReference>
<evidence type="ECO:0000259" key="12">
    <source>
        <dbReference type="Pfam" id="PF14703"/>
    </source>
</evidence>
<feature type="compositionally biased region" description="Acidic residues" evidence="7">
    <location>
        <begin position="776"/>
        <end position="789"/>
    </location>
</feature>
<keyword evidence="3" id="KW-0813">Transport</keyword>
<feature type="domain" description="CSC1/OSCA1-like cytosolic" evidence="12">
    <location>
        <begin position="191"/>
        <end position="325"/>
    </location>
</feature>
<sequence>MSAIDPQKALKNNSTTAFLTALAVNGGLLLLEVGAFLVLKQRLWRIYSPRTVLPPPNKRAEELPSGPWKWIPALLTSPAEDIIHKNGLDAYMFLRFIRLLLIIFLVFTISTFLIIVPVNAAFIPAISKGLDQISWSNITEPKNQLRFTAHVIVVYLLTAFVIYLIQREMLHYTYMRHQFLISKSHSRLAQARTVLVTPVPDELANERDLRLFASFVPGGIDKIWMYRDTTALNALFEKREEACKKLEAAEARILRIATLAWREKEKIYSRKLKDEERTKAVHKLVIPQINSNILDELVAPNLRPKHRTGFLGLFGLKVDTIEWCKMDNKWMEAHPKDIVWRNLDDGALEMKSRYITSWLATVGLIIAWAFPVGFIGTLSNLSDLCEKVRWLRWVCEAPPVARGLVEGVLPPLLLAILFVLLPFILRGLAWYECIPRYSLISVSVYRRFYLFLLIHGFLIVTLSSGITNVTQGLAGAGSALVQLVPLVMHYLRKWFLGRTPRQAYEVTFQMPSADFGVILPRLSLLATITFAYSVLSPLINLLALISYGMFYLAWKFLLTQVFDQPDEKETGGLYFPMAINNLFVGLYIEQTCLACLFFLRASSAGVTAVIQGVFMVALIVLTALAHALIHYSFSPLKQYLPMSLATSQMAKRYSKHDGPLHDEDGEIDLFSRHRMHSVRRRIQNTTKKLDGKLDQLKAKIQGEDGQGPSSKEGVNDSKLSSHDTEPIAETTAISSSSSNDLPELSRKKSSDSGVSKQSKKELTKRQVFDAAAPAVEDSDSSDEDDEDDHAFDHPSTYADQAWIWIPKDTLGLSEYLSKELKDAGVYASDVGANMDERGVVEVTRNPPDEVWGGGHDL</sequence>
<feature type="domain" description="CSC1/OSCA1-like N-terminal transmembrane" evidence="11">
    <location>
        <begin position="17"/>
        <end position="168"/>
    </location>
</feature>
<reference evidence="14" key="1">
    <citation type="journal article" date="2014" name="Proc. Natl. Acad. Sci. U.S.A.">
        <title>Extensive sampling of basidiomycete genomes demonstrates inadequacy of the white-rot/brown-rot paradigm for wood decay fungi.</title>
        <authorList>
            <person name="Riley R."/>
            <person name="Salamov A.A."/>
            <person name="Brown D.W."/>
            <person name="Nagy L.G."/>
            <person name="Floudas D."/>
            <person name="Held B.W."/>
            <person name="Levasseur A."/>
            <person name="Lombard V."/>
            <person name="Morin E."/>
            <person name="Otillar R."/>
            <person name="Lindquist E.A."/>
            <person name="Sun H."/>
            <person name="LaButti K.M."/>
            <person name="Schmutz J."/>
            <person name="Jabbour D."/>
            <person name="Luo H."/>
            <person name="Baker S.E."/>
            <person name="Pisabarro A.G."/>
            <person name="Walton J.D."/>
            <person name="Blanchette R.A."/>
            <person name="Henrissat B."/>
            <person name="Martin F."/>
            <person name="Cullen D."/>
            <person name="Hibbett D.S."/>
            <person name="Grigoriev I.V."/>
        </authorList>
    </citation>
    <scope>NUCLEOTIDE SEQUENCE [LARGE SCALE GENOMIC DNA]</scope>
    <source>
        <strain evidence="14">CBS 339.88</strain>
    </source>
</reference>
<evidence type="ECO:0000256" key="8">
    <source>
        <dbReference type="SAM" id="Phobius"/>
    </source>
</evidence>
<feature type="domain" description="10TM putative phosphate transporter extracellular tail" evidence="10">
    <location>
        <begin position="773"/>
        <end position="848"/>
    </location>
</feature>
<name>A0A067T8J4_GALM3</name>
<dbReference type="GO" id="GO:0005227">
    <property type="term" value="F:calcium-activated cation channel activity"/>
    <property type="evidence" value="ECO:0007669"/>
    <property type="project" value="InterPro"/>
</dbReference>
<feature type="transmembrane region" description="Helical" evidence="8">
    <location>
        <begin position="17"/>
        <end position="39"/>
    </location>
</feature>
<evidence type="ECO:0000259" key="11">
    <source>
        <dbReference type="Pfam" id="PF13967"/>
    </source>
</evidence>
<dbReference type="InterPro" id="IPR022257">
    <property type="entry name" value="PHM7_ext"/>
</dbReference>
<dbReference type="Pfam" id="PF14703">
    <property type="entry name" value="PHM7_cyt"/>
    <property type="match status" value="1"/>
</dbReference>
<dbReference type="InterPro" id="IPR027815">
    <property type="entry name" value="CSC1/OSCA1-like_cyt"/>
</dbReference>
<feature type="transmembrane region" description="Helical" evidence="8">
    <location>
        <begin position="358"/>
        <end position="378"/>
    </location>
</feature>
<gene>
    <name evidence="13" type="ORF">GALMADRAFT_226985</name>
</gene>
<dbReference type="Pfam" id="PF13967">
    <property type="entry name" value="RSN1_TM"/>
    <property type="match status" value="1"/>
</dbReference>
<evidence type="ECO:0000256" key="5">
    <source>
        <dbReference type="ARBA" id="ARBA00022989"/>
    </source>
</evidence>
<feature type="transmembrane region" description="Helical" evidence="8">
    <location>
        <begin position="472"/>
        <end position="491"/>
    </location>
</feature>
<feature type="compositionally biased region" description="Basic and acidic residues" evidence="7">
    <location>
        <begin position="758"/>
        <end position="767"/>
    </location>
</feature>
<keyword evidence="6 8" id="KW-0472">Membrane</keyword>
<feature type="transmembrane region" description="Helical" evidence="8">
    <location>
        <begin position="605"/>
        <end position="629"/>
    </location>
</feature>
<dbReference type="HOGENOM" id="CLU_002458_2_0_1"/>
<evidence type="ECO:0000256" key="3">
    <source>
        <dbReference type="ARBA" id="ARBA00022448"/>
    </source>
</evidence>
<dbReference type="Proteomes" id="UP000027222">
    <property type="component" value="Unassembled WGS sequence"/>
</dbReference>
<feature type="transmembrane region" description="Helical" evidence="8">
    <location>
        <begin position="448"/>
        <end position="466"/>
    </location>
</feature>
<feature type="transmembrane region" description="Helical" evidence="8">
    <location>
        <begin position="408"/>
        <end position="428"/>
    </location>
</feature>
<keyword evidence="4 8" id="KW-0812">Transmembrane</keyword>
<dbReference type="STRING" id="685588.A0A067T8J4"/>
<evidence type="ECO:0008006" key="15">
    <source>
        <dbReference type="Google" id="ProtNLM"/>
    </source>
</evidence>
<evidence type="ECO:0000256" key="2">
    <source>
        <dbReference type="ARBA" id="ARBA00007779"/>
    </source>
</evidence>
<keyword evidence="14" id="KW-1185">Reference proteome</keyword>
<accession>A0A067T8J4</accession>
<dbReference type="InterPro" id="IPR045122">
    <property type="entry name" value="Csc1-like"/>
</dbReference>
<protein>
    <recommendedName>
        <fullName evidence="15">CSC1/OSCA1-like 7TM region domain-containing protein</fullName>
    </recommendedName>
</protein>
<comment type="similarity">
    <text evidence="2">Belongs to the CSC1 (TC 1.A.17) family.</text>
</comment>
<dbReference type="PANTHER" id="PTHR13018">
    <property type="entry name" value="PROBABLE MEMBRANE PROTEIN DUF221-RELATED"/>
    <property type="match status" value="1"/>
</dbReference>
<evidence type="ECO:0000256" key="1">
    <source>
        <dbReference type="ARBA" id="ARBA00004141"/>
    </source>
</evidence>
<proteinExistence type="inferred from homology"/>
<evidence type="ECO:0000313" key="13">
    <source>
        <dbReference type="EMBL" id="KDR75323.1"/>
    </source>
</evidence>
<keyword evidence="5 8" id="KW-1133">Transmembrane helix</keyword>
<evidence type="ECO:0000256" key="4">
    <source>
        <dbReference type="ARBA" id="ARBA00022692"/>
    </source>
</evidence>
<organism evidence="13 14">
    <name type="scientific">Galerina marginata (strain CBS 339.88)</name>
    <dbReference type="NCBI Taxonomy" id="685588"/>
    <lineage>
        <taxon>Eukaryota</taxon>
        <taxon>Fungi</taxon>
        <taxon>Dikarya</taxon>
        <taxon>Basidiomycota</taxon>
        <taxon>Agaricomycotina</taxon>
        <taxon>Agaricomycetes</taxon>
        <taxon>Agaricomycetidae</taxon>
        <taxon>Agaricales</taxon>
        <taxon>Agaricineae</taxon>
        <taxon>Strophariaceae</taxon>
        <taxon>Galerina</taxon>
    </lineage>
</organism>
<dbReference type="OrthoDB" id="1076608at2759"/>
<feature type="domain" description="CSC1/OSCA1-like 7TM region" evidence="9">
    <location>
        <begin position="469"/>
        <end position="597"/>
    </location>
</feature>
<feature type="transmembrane region" description="Helical" evidence="8">
    <location>
        <begin position="147"/>
        <end position="165"/>
    </location>
</feature>
<feature type="compositionally biased region" description="Basic and acidic residues" evidence="7">
    <location>
        <begin position="713"/>
        <end position="725"/>
    </location>
</feature>
<evidence type="ECO:0000259" key="9">
    <source>
        <dbReference type="Pfam" id="PF02714"/>
    </source>
</evidence>
<feature type="region of interest" description="Disordered" evidence="7">
    <location>
        <begin position="699"/>
        <end position="798"/>
    </location>
</feature>